<dbReference type="EMBL" id="CP065647">
    <property type="protein sequence ID" value="QPR70686.1"/>
    <property type="molecule type" value="Genomic_DNA"/>
</dbReference>
<protein>
    <submittedName>
        <fullName evidence="4">RsbT co-antagonist protein RsbRD</fullName>
    </submittedName>
    <submittedName>
        <fullName evidence="3">STAS domain-containing protein</fullName>
    </submittedName>
</protein>
<proteinExistence type="predicted"/>
<gene>
    <name evidence="4" type="ORF">CHCC16736_1545</name>
    <name evidence="3" type="ORF">I6G80_12510</name>
</gene>
<dbReference type="PANTHER" id="PTHR33745:SF3">
    <property type="entry name" value="RSBT CO-ANTAGONIST PROTEIN RSBRC"/>
    <property type="match status" value="1"/>
</dbReference>
<dbReference type="OMA" id="MIALDQH"/>
<reference evidence="3 6" key="2">
    <citation type="submission" date="2020-12" db="EMBL/GenBank/DDBJ databases">
        <title>FDA dAtabase for Regulatory Grade micrObial Sequences (FDA-ARGOS): Supporting development and validation of Infectious Disease Dx tests.</title>
        <authorList>
            <person name="Nelson B."/>
            <person name="Plummer A."/>
            <person name="Tallon L."/>
            <person name="Sadzewicz L."/>
            <person name="Zhao X."/>
            <person name="Boylan J."/>
            <person name="Ott S."/>
            <person name="Bowen H."/>
            <person name="Vavikolanu K."/>
            <person name="Mehta A."/>
            <person name="Aluvathingal J."/>
            <person name="Nadendla S."/>
            <person name="Myers T."/>
            <person name="Yan Y."/>
            <person name="Sichtig H."/>
        </authorList>
    </citation>
    <scope>NUCLEOTIDE SEQUENCE [LARGE SCALE GENOMIC DNA]</scope>
    <source>
        <strain evidence="3 6">FDAARGOS_923</strain>
    </source>
</reference>
<dbReference type="Proteomes" id="UP000595038">
    <property type="component" value="Chromosome"/>
</dbReference>
<dbReference type="InterPro" id="IPR036513">
    <property type="entry name" value="STAS_dom_sf"/>
</dbReference>
<dbReference type="SUPFAM" id="SSF52091">
    <property type="entry name" value="SpoIIaa-like"/>
    <property type="match status" value="1"/>
</dbReference>
<dbReference type="GeneID" id="92860757"/>
<evidence type="ECO:0000313" key="3">
    <source>
        <dbReference type="EMBL" id="QPR70686.1"/>
    </source>
</evidence>
<evidence type="ECO:0000256" key="1">
    <source>
        <dbReference type="ARBA" id="ARBA00022553"/>
    </source>
</evidence>
<organism evidence="4 5">
    <name type="scientific">Bacillus licheniformis</name>
    <dbReference type="NCBI Taxonomy" id="1402"/>
    <lineage>
        <taxon>Bacteria</taxon>
        <taxon>Bacillati</taxon>
        <taxon>Bacillota</taxon>
        <taxon>Bacilli</taxon>
        <taxon>Bacillales</taxon>
        <taxon>Bacillaceae</taxon>
        <taxon>Bacillus</taxon>
    </lineage>
</organism>
<dbReference type="EMBL" id="NILC01000028">
    <property type="protein sequence ID" value="TWL23837.1"/>
    <property type="molecule type" value="Genomic_DNA"/>
</dbReference>
<evidence type="ECO:0000313" key="6">
    <source>
        <dbReference type="Proteomes" id="UP000595038"/>
    </source>
</evidence>
<dbReference type="Pfam" id="PF01740">
    <property type="entry name" value="STAS"/>
    <property type="match status" value="1"/>
</dbReference>
<dbReference type="PANTHER" id="PTHR33745">
    <property type="entry name" value="RSBT ANTAGONIST PROTEIN RSBS-RELATED"/>
    <property type="match status" value="1"/>
</dbReference>
<evidence type="ECO:0000313" key="5">
    <source>
        <dbReference type="Proteomes" id="UP000435910"/>
    </source>
</evidence>
<dbReference type="Proteomes" id="UP000435910">
    <property type="component" value="Unassembled WGS sequence"/>
</dbReference>
<dbReference type="Gene3D" id="3.30.750.24">
    <property type="entry name" value="STAS domain"/>
    <property type="match status" value="1"/>
</dbReference>
<feature type="domain" description="STAS" evidence="2">
    <location>
        <begin position="154"/>
        <end position="265"/>
    </location>
</feature>
<reference evidence="4 5" key="1">
    <citation type="submission" date="2019-06" db="EMBL/GenBank/DDBJ databases">
        <title>Genome sequence analysis of &gt;100 Bacillus licheniformis strains suggests intrinsic resistance to this species.</title>
        <authorList>
            <person name="Wels M."/>
            <person name="Siezen R.J."/>
            <person name="Johansen E."/>
            <person name="Stuer-Lauridsen B."/>
            <person name="Bjerre K."/>
            <person name="Nielsen B.K.K."/>
        </authorList>
    </citation>
    <scope>NUCLEOTIDE SEQUENCE [LARGE SCALE GENOMIC DNA]</scope>
    <source>
        <strain evidence="4 5">BAC-16736</strain>
    </source>
</reference>
<evidence type="ECO:0000259" key="2">
    <source>
        <dbReference type="PROSITE" id="PS50801"/>
    </source>
</evidence>
<keyword evidence="1" id="KW-0597">Phosphoprotein</keyword>
<dbReference type="AlphaFoldDB" id="A0A415JDT3"/>
<name>A0A415JDT3_BACLI</name>
<dbReference type="PROSITE" id="PS50801">
    <property type="entry name" value="STAS"/>
    <property type="match status" value="1"/>
</dbReference>
<dbReference type="RefSeq" id="WP_003183480.1">
    <property type="nucleotide sequence ID" value="NZ_BOQU01000004.1"/>
</dbReference>
<accession>A0A415JDT3</accession>
<dbReference type="CDD" id="cd07041">
    <property type="entry name" value="STAS_RsbR_RsbS_like"/>
    <property type="match status" value="1"/>
</dbReference>
<sequence length="279" mass="31457">MENKHAALYEYLVKQADRITDEWLSRTASEKEKTAQQYKDFILAVSKVFAKDEQALCWNKASGCAKEIAYDRAVSQIPVTESINGFKVCRELLIDEIEQFSDEHAPDSSKKDFFIWNKQLHLMMDEVIEQFILEYEHTTKSQLKAQTEMIRELSAPVIPVSEHIGVLPLIGEIDTHRATVIIESALTQCAELHLSHLFIDISGVPVVDTMVAHQLFKVVDSTKLLGVETVLSGLRPEIAQTVVKLGMDFSHIKTEQSLAKALCNKGFCIHEDGKAEEQV</sequence>
<dbReference type="InterPro" id="IPR051932">
    <property type="entry name" value="Bact_StressResp_Reg"/>
</dbReference>
<dbReference type="Gene3D" id="1.10.490.70">
    <property type="entry name" value="Histidine kinase N-terminal domain"/>
    <property type="match status" value="1"/>
</dbReference>
<dbReference type="InterPro" id="IPR002645">
    <property type="entry name" value="STAS_dom"/>
</dbReference>
<evidence type="ECO:0000313" key="4">
    <source>
        <dbReference type="EMBL" id="TWL23837.1"/>
    </source>
</evidence>